<name>A0A6J6CBW4_9ZZZZ</name>
<evidence type="ECO:0000313" key="1">
    <source>
        <dbReference type="EMBL" id="CAB4548940.1"/>
    </source>
</evidence>
<dbReference type="PROSITE" id="PS51257">
    <property type="entry name" value="PROKAR_LIPOPROTEIN"/>
    <property type="match status" value="1"/>
</dbReference>
<reference evidence="1" key="1">
    <citation type="submission" date="2020-05" db="EMBL/GenBank/DDBJ databases">
        <authorList>
            <person name="Chiriac C."/>
            <person name="Salcher M."/>
            <person name="Ghai R."/>
            <person name="Kavagutti S V."/>
        </authorList>
    </citation>
    <scope>NUCLEOTIDE SEQUENCE</scope>
</reference>
<organism evidence="1">
    <name type="scientific">freshwater metagenome</name>
    <dbReference type="NCBI Taxonomy" id="449393"/>
    <lineage>
        <taxon>unclassified sequences</taxon>
        <taxon>metagenomes</taxon>
        <taxon>ecological metagenomes</taxon>
    </lineage>
</organism>
<sequence>MLLRRITVSLAIASLSLGLSACSLSGNVASLDPYSPSDGQQIDLESVKARNFIYLVGESGRGFLVGSLVSTATSDLKVKLQYVDPATDERTDYFFDVPAGSKLDFGYNGNPAVELPVVETPGQTAKFFLLESDSISGTIQVPVLDGTLAEYRLLLEQLEAEVPEETEQN</sequence>
<dbReference type="AlphaFoldDB" id="A0A6J6CBW4"/>
<gene>
    <name evidence="1" type="ORF">UFOPK1537_00174</name>
</gene>
<proteinExistence type="predicted"/>
<dbReference type="EMBL" id="CAEZSX010000013">
    <property type="protein sequence ID" value="CAB4548940.1"/>
    <property type="molecule type" value="Genomic_DNA"/>
</dbReference>
<protein>
    <submittedName>
        <fullName evidence="1">Unannotated protein</fullName>
    </submittedName>
</protein>
<accession>A0A6J6CBW4</accession>